<evidence type="ECO:0000256" key="3">
    <source>
        <dbReference type="ARBA" id="ARBA00012257"/>
    </source>
</evidence>
<dbReference type="Pfam" id="PF09349">
    <property type="entry name" value="OHCU_decarbox"/>
    <property type="match status" value="1"/>
</dbReference>
<dbReference type="OrthoDB" id="5243781at2"/>
<reference evidence="9" key="1">
    <citation type="submission" date="2016-10" db="EMBL/GenBank/DDBJ databases">
        <authorList>
            <person name="Varghese N."/>
            <person name="Submissions S."/>
        </authorList>
    </citation>
    <scope>NUCLEOTIDE SEQUENCE [LARGE SCALE GENOMIC DNA]</scope>
    <source>
        <strain evidence="9">CGMCC 4.3506</strain>
    </source>
</reference>
<name>A0A1G7TJ27_9PSEU</name>
<comment type="pathway">
    <text evidence="2">Purine metabolism; urate degradation; (S)-allantoin from urate: step 3/3.</text>
</comment>
<dbReference type="InterPro" id="IPR036778">
    <property type="entry name" value="OHCU_decarboxylase_sf"/>
</dbReference>
<dbReference type="InterPro" id="IPR017595">
    <property type="entry name" value="OHCU_decarboxylase-2"/>
</dbReference>
<dbReference type="GO" id="GO:0019628">
    <property type="term" value="P:urate catabolic process"/>
    <property type="evidence" value="ECO:0007669"/>
    <property type="project" value="TreeGrafter"/>
</dbReference>
<evidence type="ECO:0000256" key="1">
    <source>
        <dbReference type="ARBA" id="ARBA00001163"/>
    </source>
</evidence>
<dbReference type="InterPro" id="IPR018020">
    <property type="entry name" value="OHCU_decarboxylase"/>
</dbReference>
<dbReference type="AlphaFoldDB" id="A0A1G7TJ27"/>
<sequence>MDSFNHAPEAELRPLLAECLAVPRWVDAVVAGRPYPSLDALLAASSAAAQGLSDAEVLGAIAGHPRIGERQRTGGVSASWSRSEQSGVDSSQADRLAAANAAYEDRFGHIYLVCATGLSGAQMLDDLASRLHNPPETELRVVNEELAKIAALRLQKLIGS</sequence>
<proteinExistence type="predicted"/>
<keyword evidence="9" id="KW-1185">Reference proteome</keyword>
<dbReference type="PANTHER" id="PTHR43466">
    <property type="entry name" value="2-OXO-4-HYDROXY-4-CARBOXY-5-UREIDOIMIDAZOLINE DECARBOXYLASE-RELATED"/>
    <property type="match status" value="1"/>
</dbReference>
<dbReference type="EMBL" id="FNCC01000007">
    <property type="protein sequence ID" value="SDG35343.1"/>
    <property type="molecule type" value="Genomic_DNA"/>
</dbReference>
<dbReference type="STRING" id="200378.SAMN05216553_107295"/>
<evidence type="ECO:0000256" key="5">
    <source>
        <dbReference type="ARBA" id="ARBA00022793"/>
    </source>
</evidence>
<keyword evidence="5" id="KW-0210">Decarboxylase</keyword>
<evidence type="ECO:0000256" key="6">
    <source>
        <dbReference type="ARBA" id="ARBA00023239"/>
    </source>
</evidence>
<evidence type="ECO:0000256" key="2">
    <source>
        <dbReference type="ARBA" id="ARBA00004754"/>
    </source>
</evidence>
<accession>A0A1G7TJ27</accession>
<dbReference type="PANTHER" id="PTHR43466:SF1">
    <property type="entry name" value="2-OXO-4-HYDROXY-4-CARBOXY-5-UREIDOIMIDAZOLINE DECARBOXYLASE-RELATED"/>
    <property type="match status" value="1"/>
</dbReference>
<evidence type="ECO:0000259" key="7">
    <source>
        <dbReference type="Pfam" id="PF09349"/>
    </source>
</evidence>
<dbReference type="GO" id="GO:0051997">
    <property type="term" value="F:2-oxo-4-hydroxy-4-carboxy-5-ureidoimidazoline decarboxylase activity"/>
    <property type="evidence" value="ECO:0007669"/>
    <property type="project" value="UniProtKB-EC"/>
</dbReference>
<dbReference type="SUPFAM" id="SSF158694">
    <property type="entry name" value="UraD-Like"/>
    <property type="match status" value="1"/>
</dbReference>
<keyword evidence="4" id="KW-0659">Purine metabolism</keyword>
<evidence type="ECO:0000313" key="8">
    <source>
        <dbReference type="EMBL" id="SDG35343.1"/>
    </source>
</evidence>
<dbReference type="EC" id="4.1.1.97" evidence="3"/>
<organism evidence="8 9">
    <name type="scientific">Lentzea fradiae</name>
    <dbReference type="NCBI Taxonomy" id="200378"/>
    <lineage>
        <taxon>Bacteria</taxon>
        <taxon>Bacillati</taxon>
        <taxon>Actinomycetota</taxon>
        <taxon>Actinomycetes</taxon>
        <taxon>Pseudonocardiales</taxon>
        <taxon>Pseudonocardiaceae</taxon>
        <taxon>Lentzea</taxon>
    </lineage>
</organism>
<dbReference type="NCBIfam" id="NF010372">
    <property type="entry name" value="PRK13798.1"/>
    <property type="match status" value="1"/>
</dbReference>
<dbReference type="Gene3D" id="1.10.3330.10">
    <property type="entry name" value="Oxo-4-hydroxy-4-carboxy-5-ureidoimidazoline decarboxylase"/>
    <property type="match status" value="1"/>
</dbReference>
<dbReference type="GO" id="GO:0006144">
    <property type="term" value="P:purine nucleobase metabolic process"/>
    <property type="evidence" value="ECO:0007669"/>
    <property type="project" value="UniProtKB-KW"/>
</dbReference>
<evidence type="ECO:0000313" key="9">
    <source>
        <dbReference type="Proteomes" id="UP000199623"/>
    </source>
</evidence>
<keyword evidence="6" id="KW-0456">Lyase</keyword>
<protein>
    <recommendedName>
        <fullName evidence="3">2-oxo-4-hydroxy-4-carboxy-5-ureidoimidazoline decarboxylase</fullName>
        <ecNumber evidence="3">4.1.1.97</ecNumber>
    </recommendedName>
</protein>
<comment type="catalytic activity">
    <reaction evidence="1">
        <text>5-hydroxy-2-oxo-4-ureido-2,5-dihydro-1H-imidazole-5-carboxylate + H(+) = (S)-allantoin + CO2</text>
        <dbReference type="Rhea" id="RHEA:26301"/>
        <dbReference type="ChEBI" id="CHEBI:15378"/>
        <dbReference type="ChEBI" id="CHEBI:15678"/>
        <dbReference type="ChEBI" id="CHEBI:16526"/>
        <dbReference type="ChEBI" id="CHEBI:58639"/>
        <dbReference type="EC" id="4.1.1.97"/>
    </reaction>
</comment>
<evidence type="ECO:0000256" key="4">
    <source>
        <dbReference type="ARBA" id="ARBA00022631"/>
    </source>
</evidence>
<dbReference type="NCBIfam" id="TIGR03180">
    <property type="entry name" value="UraD_2"/>
    <property type="match status" value="1"/>
</dbReference>
<gene>
    <name evidence="8" type="ORF">SAMN05216553_107295</name>
</gene>
<feature type="domain" description="Oxo-4-hydroxy-4-carboxy-5-ureidoimidazoline decarboxylase" evidence="7">
    <location>
        <begin position="5"/>
        <end position="155"/>
    </location>
</feature>
<dbReference type="Proteomes" id="UP000199623">
    <property type="component" value="Unassembled WGS sequence"/>
</dbReference>